<feature type="compositionally biased region" description="Pro residues" evidence="1">
    <location>
        <begin position="225"/>
        <end position="236"/>
    </location>
</feature>
<evidence type="ECO:0000313" key="2">
    <source>
        <dbReference type="EMBL" id="KAJ4016605.1"/>
    </source>
</evidence>
<feature type="compositionally biased region" description="Basic and acidic residues" evidence="1">
    <location>
        <begin position="756"/>
        <end position="774"/>
    </location>
</feature>
<reference evidence="2" key="1">
    <citation type="submission" date="2022-10" db="EMBL/GenBank/DDBJ databases">
        <title>Fusarium specimens isolated from Avocado Roots.</title>
        <authorList>
            <person name="Stajich J."/>
            <person name="Roper C."/>
            <person name="Heimlech-Rivalta G."/>
        </authorList>
    </citation>
    <scope>NUCLEOTIDE SEQUENCE</scope>
    <source>
        <strain evidence="2">CF00143</strain>
    </source>
</reference>
<feature type="compositionally biased region" description="Basic and acidic residues" evidence="1">
    <location>
        <begin position="28"/>
        <end position="46"/>
    </location>
</feature>
<evidence type="ECO:0000256" key="1">
    <source>
        <dbReference type="SAM" id="MobiDB-lite"/>
    </source>
</evidence>
<feature type="compositionally biased region" description="Polar residues" evidence="1">
    <location>
        <begin position="156"/>
        <end position="165"/>
    </location>
</feature>
<accession>A0A9W8PSP5</accession>
<feature type="compositionally biased region" description="Polar residues" evidence="1">
    <location>
        <begin position="498"/>
        <end position="513"/>
    </location>
</feature>
<gene>
    <name evidence="2" type="ORF">NW766_004802</name>
</gene>
<protein>
    <submittedName>
        <fullName evidence="2">Uncharacterized protein</fullName>
    </submittedName>
</protein>
<sequence length="774" mass="85975">MNPCAPTFVPTLEEGFSSGEDSSLPPSRDPKLPGRGDSPKPHRSKELPSITVDPDQYDAMFPALEGVQVDGRKIRSPIQVKRRDKKSKEPKLTGSQIRRSTPGGEDETVVEYEKPEDQEAEDDNKSESGNTSSDEVEYLKPTVYTPRKSLEYLQPTVYTPPTSSQESRRRSGIGRRTARSAARNRSKSPRVAWRPPTPHPEGKPRASKSRRSPTPTTHVNGPARYPSPAPYPPPPYNHYYPGHHAQVPQQHVEYGPIIVQPMSQLMVPPVLSYASWSIPSLPWSVPVAQPAEIGYPPGFEYHNERPYGAMLTGHIGAVYGPPPPQAYPHPQPQVHQQLQQSQAETKRDAHIRPLSPPSTETDDTTHSSHSKPGKSRHRQKKSISSSGLANDGTAIITPLKTQVEKIKRESGMMSVPAGKDRRLLGVVCNDDTKREQIGEELREVVEHTKATGFIPTRQVKSAQDSPSALRAAKINIKREGQPQPQEKSQETDQKMSKAPQNAPTGPSSLRSLPQSFSATVKRALNLTKSDSGAWSQSKSWTSFATKERQAFQKMMANLRYMSADQSPFVPQSPAELTAFKAALAESKTKKLGQEVRQRLAETNAKTAKGSNKNEPVMEFLGGKHFEDHLSPVFAVANCFNKAQVRPPYRADWPSLAELKEEGDKRANRQGRCLPLPRMDVVASRFFDAIDEAYNSDGSIRWDRKAVQVGLRYICPIAGDEHSMTPPTEPQMDEAPSFLACLLRYIDAVEDETKEVEEEKKSGKENEVEKKETAK</sequence>
<feature type="region of interest" description="Disordered" evidence="1">
    <location>
        <begin position="475"/>
        <end position="513"/>
    </location>
</feature>
<name>A0A9W8PSP5_9HYPO</name>
<dbReference type="EMBL" id="JAPDHF010000006">
    <property type="protein sequence ID" value="KAJ4016605.1"/>
    <property type="molecule type" value="Genomic_DNA"/>
</dbReference>
<feature type="compositionally biased region" description="Basic residues" evidence="1">
    <location>
        <begin position="170"/>
        <end position="188"/>
    </location>
</feature>
<feature type="region of interest" description="Disordered" evidence="1">
    <location>
        <begin position="752"/>
        <end position="774"/>
    </location>
</feature>
<feature type="compositionally biased region" description="Pro residues" evidence="1">
    <location>
        <begin position="320"/>
        <end position="331"/>
    </location>
</feature>
<feature type="region of interest" description="Disordered" evidence="1">
    <location>
        <begin position="319"/>
        <end position="393"/>
    </location>
</feature>
<proteinExistence type="predicted"/>
<dbReference type="AlphaFoldDB" id="A0A9W8PSP5"/>
<dbReference type="OrthoDB" id="1703270at2759"/>
<evidence type="ECO:0000313" key="3">
    <source>
        <dbReference type="Proteomes" id="UP001152130"/>
    </source>
</evidence>
<comment type="caution">
    <text evidence="2">The sequence shown here is derived from an EMBL/GenBank/DDBJ whole genome shotgun (WGS) entry which is preliminary data.</text>
</comment>
<dbReference type="Proteomes" id="UP001152130">
    <property type="component" value="Unassembled WGS sequence"/>
</dbReference>
<feature type="region of interest" description="Disordered" evidence="1">
    <location>
        <begin position="1"/>
        <end position="239"/>
    </location>
</feature>
<feature type="compositionally biased region" description="Basic residues" evidence="1">
    <location>
        <begin position="368"/>
        <end position="381"/>
    </location>
</feature>
<organism evidence="2 3">
    <name type="scientific">Fusarium irregulare</name>
    <dbReference type="NCBI Taxonomy" id="2494466"/>
    <lineage>
        <taxon>Eukaryota</taxon>
        <taxon>Fungi</taxon>
        <taxon>Dikarya</taxon>
        <taxon>Ascomycota</taxon>
        <taxon>Pezizomycotina</taxon>
        <taxon>Sordariomycetes</taxon>
        <taxon>Hypocreomycetidae</taxon>
        <taxon>Hypocreales</taxon>
        <taxon>Nectriaceae</taxon>
        <taxon>Fusarium</taxon>
        <taxon>Fusarium incarnatum-equiseti species complex</taxon>
    </lineage>
</organism>
<keyword evidence="3" id="KW-1185">Reference proteome</keyword>